<dbReference type="Pfam" id="PF13561">
    <property type="entry name" value="adh_short_C2"/>
    <property type="match status" value="1"/>
</dbReference>
<gene>
    <name evidence="3" type="primary">gdh</name>
    <name evidence="3" type="ORF">GlitD10_0507</name>
</gene>
<dbReference type="EMBL" id="CP017675">
    <property type="protein sequence ID" value="APB32819.1"/>
    <property type="molecule type" value="Genomic_DNA"/>
</dbReference>
<dbReference type="PANTHER" id="PTHR43639:SF1">
    <property type="entry name" value="SHORT-CHAIN DEHYDROGENASE_REDUCTASE FAMILY PROTEIN"/>
    <property type="match status" value="1"/>
</dbReference>
<comment type="similarity">
    <text evidence="1">Belongs to the short-chain dehydrogenases/reductases (SDR) family.</text>
</comment>
<dbReference type="Gene3D" id="3.40.50.720">
    <property type="entry name" value="NAD(P)-binding Rossmann-like Domain"/>
    <property type="match status" value="1"/>
</dbReference>
<dbReference type="OrthoDB" id="9785520at2"/>
<protein>
    <submittedName>
        <fullName evidence="3">Short-chain dehydrogenase/reductase SDR</fullName>
        <ecNumber evidence="3">1.1.1.47</ecNumber>
    </submittedName>
</protein>
<organism evidence="3 4">
    <name type="scientific">Gloeomargarita lithophora Alchichica-D10</name>
    <dbReference type="NCBI Taxonomy" id="1188229"/>
    <lineage>
        <taxon>Bacteria</taxon>
        <taxon>Bacillati</taxon>
        <taxon>Cyanobacteriota</taxon>
        <taxon>Cyanophyceae</taxon>
        <taxon>Gloeomargaritales</taxon>
        <taxon>Gloeomargaritaceae</taxon>
        <taxon>Gloeomargarita</taxon>
    </lineage>
</organism>
<dbReference type="PRINTS" id="PR00080">
    <property type="entry name" value="SDRFAMILY"/>
</dbReference>
<keyword evidence="2 3" id="KW-0560">Oxidoreductase</keyword>
<dbReference type="EC" id="1.1.1.47" evidence="3"/>
<keyword evidence="4" id="KW-1185">Reference proteome</keyword>
<dbReference type="InterPro" id="IPR020904">
    <property type="entry name" value="Sc_DH/Rdtase_CS"/>
</dbReference>
<dbReference type="AlphaFoldDB" id="A0A1J0AA63"/>
<dbReference type="Proteomes" id="UP000180235">
    <property type="component" value="Chromosome"/>
</dbReference>
<dbReference type="PRINTS" id="PR00081">
    <property type="entry name" value="GDHRDH"/>
</dbReference>
<proteinExistence type="inferred from homology"/>
<dbReference type="SUPFAM" id="SSF51735">
    <property type="entry name" value="NAD(P)-binding Rossmann-fold domains"/>
    <property type="match status" value="1"/>
</dbReference>
<dbReference type="InterPro" id="IPR002347">
    <property type="entry name" value="SDR_fam"/>
</dbReference>
<dbReference type="RefSeq" id="WP_071453504.1">
    <property type="nucleotide sequence ID" value="NZ_CP017675.1"/>
</dbReference>
<evidence type="ECO:0000256" key="1">
    <source>
        <dbReference type="ARBA" id="ARBA00006484"/>
    </source>
</evidence>
<dbReference type="STRING" id="1188229.GlitD10_0507"/>
<reference evidence="3 4" key="1">
    <citation type="submission" date="2016-10" db="EMBL/GenBank/DDBJ databases">
        <title>Description of Gloeomargarita lithophora gen. nov., sp. nov., a thylakoid-bearing basal-branching cyanobacterium with intracellular carbonates, and proposal for Gloeomargaritales ord. nov.</title>
        <authorList>
            <person name="Moreira D."/>
            <person name="Tavera R."/>
            <person name="Benzerara K."/>
            <person name="Skouri-Panet F."/>
            <person name="Couradeau E."/>
            <person name="Gerard E."/>
            <person name="Loussert C."/>
            <person name="Novelo E."/>
            <person name="Zivanovic Y."/>
            <person name="Lopez-Garcia P."/>
        </authorList>
    </citation>
    <scope>NUCLEOTIDE SEQUENCE [LARGE SCALE GENOMIC DNA]</scope>
    <source>
        <strain evidence="3 4">D10</strain>
    </source>
</reference>
<dbReference type="NCBIfam" id="NF005559">
    <property type="entry name" value="PRK07231.1"/>
    <property type="match status" value="1"/>
</dbReference>
<dbReference type="PROSITE" id="PS00061">
    <property type="entry name" value="ADH_SHORT"/>
    <property type="match status" value="1"/>
</dbReference>
<evidence type="ECO:0000313" key="4">
    <source>
        <dbReference type="Proteomes" id="UP000180235"/>
    </source>
</evidence>
<accession>A0A1J0AA63</accession>
<name>A0A1J0AA63_9CYAN</name>
<dbReference type="KEGG" id="glt:GlitD10_0507"/>
<evidence type="ECO:0000313" key="3">
    <source>
        <dbReference type="EMBL" id="APB32819.1"/>
    </source>
</evidence>
<dbReference type="FunFam" id="3.40.50.720:FF:000084">
    <property type="entry name" value="Short-chain dehydrogenase reductase"/>
    <property type="match status" value="1"/>
</dbReference>
<sequence>MARKLEGKVALVTGSSQGIGQGIAIRLAEEGAKVVINYRSNPQGAEATLEKVQAAGGQCHMAEGFCNIERGYSIGADLGLIDDVCRLISQSIDHFGHLDILVNNAGIEKHAPFWEVTERDYEAVMNVNIKGVFFATQSMVKHLIATKRTGKIINISSVHEDLPFPNFTAYCVSKGGLKMLTRNLSVELGPLGITINNVAPGAIETPINTKLLNDPTKLNALLQNIPLNRLGQPGDVASMVAFLASDEASYITGTTFFVDGGLLWSYHEQ</sequence>
<dbReference type="GO" id="GO:0047936">
    <property type="term" value="F:glucose 1-dehydrogenase [NAD(P)+] activity"/>
    <property type="evidence" value="ECO:0007669"/>
    <property type="project" value="UniProtKB-EC"/>
</dbReference>
<dbReference type="PANTHER" id="PTHR43639">
    <property type="entry name" value="OXIDOREDUCTASE, SHORT-CHAIN DEHYDROGENASE/REDUCTASE FAMILY (AFU_ORTHOLOGUE AFUA_5G02870)"/>
    <property type="match status" value="1"/>
</dbReference>
<dbReference type="InterPro" id="IPR036291">
    <property type="entry name" value="NAD(P)-bd_dom_sf"/>
</dbReference>
<evidence type="ECO:0000256" key="2">
    <source>
        <dbReference type="ARBA" id="ARBA00023002"/>
    </source>
</evidence>